<name>A0AAN9K808_CLITE</name>
<organism evidence="2 3">
    <name type="scientific">Clitoria ternatea</name>
    <name type="common">Butterfly pea</name>
    <dbReference type="NCBI Taxonomy" id="43366"/>
    <lineage>
        <taxon>Eukaryota</taxon>
        <taxon>Viridiplantae</taxon>
        <taxon>Streptophyta</taxon>
        <taxon>Embryophyta</taxon>
        <taxon>Tracheophyta</taxon>
        <taxon>Spermatophyta</taxon>
        <taxon>Magnoliopsida</taxon>
        <taxon>eudicotyledons</taxon>
        <taxon>Gunneridae</taxon>
        <taxon>Pentapetalae</taxon>
        <taxon>rosids</taxon>
        <taxon>fabids</taxon>
        <taxon>Fabales</taxon>
        <taxon>Fabaceae</taxon>
        <taxon>Papilionoideae</taxon>
        <taxon>50 kb inversion clade</taxon>
        <taxon>NPAAA clade</taxon>
        <taxon>indigoferoid/millettioid clade</taxon>
        <taxon>Phaseoleae</taxon>
        <taxon>Clitoria</taxon>
    </lineage>
</organism>
<dbReference type="Proteomes" id="UP001359559">
    <property type="component" value="Unassembled WGS sequence"/>
</dbReference>
<protein>
    <submittedName>
        <fullName evidence="2">Uncharacterized protein</fullName>
    </submittedName>
</protein>
<keyword evidence="3" id="KW-1185">Reference proteome</keyword>
<evidence type="ECO:0000256" key="1">
    <source>
        <dbReference type="SAM" id="MobiDB-lite"/>
    </source>
</evidence>
<comment type="caution">
    <text evidence="2">The sequence shown here is derived from an EMBL/GenBank/DDBJ whole genome shotgun (WGS) entry which is preliminary data.</text>
</comment>
<accession>A0AAN9K808</accession>
<dbReference type="EMBL" id="JAYKXN010000002">
    <property type="protein sequence ID" value="KAK7310884.1"/>
    <property type="molecule type" value="Genomic_DNA"/>
</dbReference>
<evidence type="ECO:0000313" key="3">
    <source>
        <dbReference type="Proteomes" id="UP001359559"/>
    </source>
</evidence>
<dbReference type="PANTHER" id="PTHR35324">
    <property type="entry name" value="BNAA08G03750D PROTEIN"/>
    <property type="match status" value="1"/>
</dbReference>
<dbReference type="PANTHER" id="PTHR35324:SF4">
    <property type="entry name" value="EXPRESSED PROTEIN"/>
    <property type="match status" value="1"/>
</dbReference>
<sequence length="111" mass="12763">MASNSKAAKLESAVENEEQVEIKDREEEEDEYEKKDQVVGSVTRQLCIKPIVNSHQNLDREMVLRRIRHRKRMNKVRSTVGAFLRSPFSTDTADNSSLQGKRWVDDAFAAL</sequence>
<feature type="region of interest" description="Disordered" evidence="1">
    <location>
        <begin position="1"/>
        <end position="36"/>
    </location>
</feature>
<evidence type="ECO:0000313" key="2">
    <source>
        <dbReference type="EMBL" id="KAK7310884.1"/>
    </source>
</evidence>
<gene>
    <name evidence="2" type="ORF">RJT34_08663</name>
</gene>
<dbReference type="AlphaFoldDB" id="A0AAN9K808"/>
<reference evidence="2 3" key="1">
    <citation type="submission" date="2024-01" db="EMBL/GenBank/DDBJ databases">
        <title>The genomes of 5 underutilized Papilionoideae crops provide insights into root nodulation and disease resistance.</title>
        <authorList>
            <person name="Yuan L."/>
        </authorList>
    </citation>
    <scope>NUCLEOTIDE SEQUENCE [LARGE SCALE GENOMIC DNA]</scope>
    <source>
        <strain evidence="2">LY-2023</strain>
        <tissue evidence="2">Leaf</tissue>
    </source>
</reference>
<proteinExistence type="predicted"/>